<name>A0AB39YBF4_9ACTN</name>
<gene>
    <name evidence="6" type="ORF">AB5J51_27575</name>
</gene>
<reference evidence="6" key="1">
    <citation type="submission" date="2024-08" db="EMBL/GenBank/DDBJ databases">
        <authorList>
            <person name="Yu S.T."/>
        </authorList>
    </citation>
    <scope>NUCLEOTIDE SEQUENCE</scope>
    <source>
        <strain evidence="6">R33</strain>
    </source>
</reference>
<dbReference type="Gene3D" id="1.10.10.60">
    <property type="entry name" value="Homeodomain-like"/>
    <property type="match status" value="1"/>
</dbReference>
<dbReference type="InterPro" id="IPR009057">
    <property type="entry name" value="Homeodomain-like_sf"/>
</dbReference>
<evidence type="ECO:0000256" key="4">
    <source>
        <dbReference type="SAM" id="MobiDB-lite"/>
    </source>
</evidence>
<dbReference type="InterPro" id="IPR018060">
    <property type="entry name" value="HTH_AraC"/>
</dbReference>
<keyword evidence="1" id="KW-0805">Transcription regulation</keyword>
<dbReference type="PANTHER" id="PTHR46796">
    <property type="entry name" value="HTH-TYPE TRANSCRIPTIONAL ACTIVATOR RHAS-RELATED"/>
    <property type="match status" value="1"/>
</dbReference>
<evidence type="ECO:0000256" key="2">
    <source>
        <dbReference type="ARBA" id="ARBA00023125"/>
    </source>
</evidence>
<evidence type="ECO:0000256" key="3">
    <source>
        <dbReference type="ARBA" id="ARBA00023163"/>
    </source>
</evidence>
<feature type="domain" description="HTH araC/xylS-type" evidence="5">
    <location>
        <begin position="189"/>
        <end position="286"/>
    </location>
</feature>
<protein>
    <submittedName>
        <fullName evidence="6">Helix-turn-helix domain-containing protein</fullName>
    </submittedName>
</protein>
<dbReference type="RefSeq" id="WP_369778915.1">
    <property type="nucleotide sequence ID" value="NZ_CP165727.1"/>
</dbReference>
<feature type="region of interest" description="Disordered" evidence="4">
    <location>
        <begin position="1"/>
        <end position="38"/>
    </location>
</feature>
<dbReference type="PROSITE" id="PS01124">
    <property type="entry name" value="HTH_ARAC_FAMILY_2"/>
    <property type="match status" value="1"/>
</dbReference>
<dbReference type="Pfam" id="PF20240">
    <property type="entry name" value="DUF6597"/>
    <property type="match status" value="1"/>
</dbReference>
<dbReference type="Pfam" id="PF12833">
    <property type="entry name" value="HTH_18"/>
    <property type="match status" value="1"/>
</dbReference>
<dbReference type="SMART" id="SM00342">
    <property type="entry name" value="HTH_ARAC"/>
    <property type="match status" value="1"/>
</dbReference>
<evidence type="ECO:0000259" key="5">
    <source>
        <dbReference type="PROSITE" id="PS01124"/>
    </source>
</evidence>
<organism evidence="6">
    <name type="scientific">Streptomyces sp. R33</name>
    <dbReference type="NCBI Taxonomy" id="3238629"/>
    <lineage>
        <taxon>Bacteria</taxon>
        <taxon>Bacillati</taxon>
        <taxon>Actinomycetota</taxon>
        <taxon>Actinomycetes</taxon>
        <taxon>Kitasatosporales</taxon>
        <taxon>Streptomycetaceae</taxon>
        <taxon>Streptomyces</taxon>
    </lineage>
</organism>
<dbReference type="EMBL" id="CP165727">
    <property type="protein sequence ID" value="XDV66417.1"/>
    <property type="molecule type" value="Genomic_DNA"/>
</dbReference>
<dbReference type="SUPFAM" id="SSF46689">
    <property type="entry name" value="Homeodomain-like"/>
    <property type="match status" value="1"/>
</dbReference>
<sequence length="315" mass="33066">MGSVDMSVRPAAPGAPAGAPPRSPSGSPAGASRRRPAAALRPHIVNYTGFRTEFTAPRRRLELPTGHVTLVFPFGEGLWVGRGGQEPPARLRPASGALISGPRTGWAIGVHEGAVHGLEVNMSPLGAYRLFGIPMAHFGETRVDPAEVLGPAGRHLAERLQALGTWPERFDLLDAVFTTRLDRGPRVAPEVRGALARLWADSGSLARAAAETGWSARTLRARFREQVGLSPKGVARVFRLQHALRLLAAGMAPAAVAVACGYHDQAHFGRDVKAMTGLAPARLAALRGGLPPGSALDRLPGRITSVLLTAGAAPL</sequence>
<keyword evidence="3" id="KW-0804">Transcription</keyword>
<dbReference type="PANTHER" id="PTHR46796:SF15">
    <property type="entry name" value="BLL1074 PROTEIN"/>
    <property type="match status" value="1"/>
</dbReference>
<accession>A0AB39YBF4</accession>
<dbReference type="GO" id="GO:0003700">
    <property type="term" value="F:DNA-binding transcription factor activity"/>
    <property type="evidence" value="ECO:0007669"/>
    <property type="project" value="InterPro"/>
</dbReference>
<dbReference type="AlphaFoldDB" id="A0AB39YBF4"/>
<proteinExistence type="predicted"/>
<keyword evidence="2" id="KW-0238">DNA-binding</keyword>
<dbReference type="InterPro" id="IPR050204">
    <property type="entry name" value="AraC_XylS_family_regulators"/>
</dbReference>
<dbReference type="InterPro" id="IPR046532">
    <property type="entry name" value="DUF6597"/>
</dbReference>
<dbReference type="GO" id="GO:0043565">
    <property type="term" value="F:sequence-specific DNA binding"/>
    <property type="evidence" value="ECO:0007669"/>
    <property type="project" value="InterPro"/>
</dbReference>
<evidence type="ECO:0000313" key="6">
    <source>
        <dbReference type="EMBL" id="XDV66417.1"/>
    </source>
</evidence>
<evidence type="ECO:0000256" key="1">
    <source>
        <dbReference type="ARBA" id="ARBA00023015"/>
    </source>
</evidence>